<dbReference type="Proteomes" id="UP000802392">
    <property type="component" value="Unassembled WGS sequence"/>
</dbReference>
<dbReference type="EMBL" id="JAAOZD010000012">
    <property type="protein sequence ID" value="NIJ03394.1"/>
    <property type="molecule type" value="Genomic_DNA"/>
</dbReference>
<accession>A0ABX0TLC4</accession>
<evidence type="ECO:0000313" key="1">
    <source>
        <dbReference type="EMBL" id="NIJ03394.1"/>
    </source>
</evidence>
<dbReference type="RefSeq" id="WP_167269550.1">
    <property type="nucleotide sequence ID" value="NZ_JAAOZD010000012.1"/>
</dbReference>
<protein>
    <submittedName>
        <fullName evidence="1">Uncharacterized protein</fullName>
    </submittedName>
</protein>
<proteinExistence type="predicted"/>
<evidence type="ECO:0000313" key="2">
    <source>
        <dbReference type="Proteomes" id="UP000802392"/>
    </source>
</evidence>
<comment type="caution">
    <text evidence="1">The sequence shown here is derived from an EMBL/GenBank/DDBJ whole genome shotgun (WGS) entry which is preliminary data.</text>
</comment>
<reference evidence="1 2" key="1">
    <citation type="submission" date="2020-03" db="EMBL/GenBank/DDBJ databases">
        <title>Genomic Encyclopedia of Type Strains, Phase III (KMG-III): the genomes of soil and plant-associated and newly described type strains.</title>
        <authorList>
            <person name="Whitman W."/>
        </authorList>
    </citation>
    <scope>NUCLEOTIDE SEQUENCE [LARGE SCALE GENOMIC DNA]</scope>
    <source>
        <strain evidence="1 2">CECT 4207</strain>
    </source>
</reference>
<keyword evidence="2" id="KW-1185">Reference proteome</keyword>
<organism evidence="1 2">
    <name type="scientific">Paenarthrobacter ilicis</name>
    <dbReference type="NCBI Taxonomy" id="43665"/>
    <lineage>
        <taxon>Bacteria</taxon>
        <taxon>Bacillati</taxon>
        <taxon>Actinomycetota</taxon>
        <taxon>Actinomycetes</taxon>
        <taxon>Micrococcales</taxon>
        <taxon>Micrococcaceae</taxon>
        <taxon>Paenarthrobacter</taxon>
    </lineage>
</organism>
<name>A0ABX0TLC4_9MICC</name>
<gene>
    <name evidence="1" type="ORF">FHR86_003753</name>
</gene>
<sequence>MSMIEPELPNGYSGTLASLKELVIGTLGNQLKNIGTQLNEAVAATRADGRSWGEIGCRRGGKLSRVLVQGRAGSPQRPAVVPAALVRP</sequence>